<evidence type="ECO:0000256" key="1">
    <source>
        <dbReference type="SAM" id="SignalP"/>
    </source>
</evidence>
<keyword evidence="5" id="KW-1185">Reference proteome</keyword>
<name>A0ABR3W7W4_9PEZI</name>
<feature type="domain" description="Scytalone dehydratase-like protein Arp1 N-terminal" evidence="3">
    <location>
        <begin position="60"/>
        <end position="177"/>
    </location>
</feature>
<dbReference type="Pfam" id="PF01425">
    <property type="entry name" value="Amidase"/>
    <property type="match status" value="1"/>
</dbReference>
<organism evidence="4 5">
    <name type="scientific">Phialemonium thermophilum</name>
    <dbReference type="NCBI Taxonomy" id="223376"/>
    <lineage>
        <taxon>Eukaryota</taxon>
        <taxon>Fungi</taxon>
        <taxon>Dikarya</taxon>
        <taxon>Ascomycota</taxon>
        <taxon>Pezizomycotina</taxon>
        <taxon>Sordariomycetes</taxon>
        <taxon>Sordariomycetidae</taxon>
        <taxon>Cephalothecales</taxon>
        <taxon>Cephalothecaceae</taxon>
        <taxon>Phialemonium</taxon>
    </lineage>
</organism>
<feature type="signal peptide" evidence="1">
    <location>
        <begin position="1"/>
        <end position="16"/>
    </location>
</feature>
<evidence type="ECO:0000259" key="3">
    <source>
        <dbReference type="Pfam" id="PF26053"/>
    </source>
</evidence>
<proteinExistence type="predicted"/>
<dbReference type="InterPro" id="IPR023631">
    <property type="entry name" value="Amidase_dom"/>
</dbReference>
<comment type="caution">
    <text evidence="4">The sequence shown here is derived from an EMBL/GenBank/DDBJ whole genome shotgun (WGS) entry which is preliminary data.</text>
</comment>
<dbReference type="EMBL" id="JAZHXJ010000633">
    <property type="protein sequence ID" value="KAL1855293.1"/>
    <property type="molecule type" value="Genomic_DNA"/>
</dbReference>
<dbReference type="Gene3D" id="3.90.1300.10">
    <property type="entry name" value="Amidase signature (AS) domain"/>
    <property type="match status" value="1"/>
</dbReference>
<accession>A0ABR3W7W4</accession>
<evidence type="ECO:0008006" key="6">
    <source>
        <dbReference type="Google" id="ProtNLM"/>
    </source>
</evidence>
<protein>
    <recommendedName>
        <fullName evidence="6">Amidase domain-containing protein</fullName>
    </recommendedName>
</protein>
<dbReference type="Proteomes" id="UP001586593">
    <property type="component" value="Unassembled WGS sequence"/>
</dbReference>
<dbReference type="InterPro" id="IPR058329">
    <property type="entry name" value="Arp1_N"/>
</dbReference>
<feature type="chain" id="PRO_5046342707" description="Amidase domain-containing protein" evidence="1">
    <location>
        <begin position="17"/>
        <end position="655"/>
    </location>
</feature>
<reference evidence="4 5" key="1">
    <citation type="journal article" date="2024" name="Commun. Biol.">
        <title>Comparative genomic analysis of thermophilic fungi reveals convergent evolutionary adaptations and gene losses.</title>
        <authorList>
            <person name="Steindorff A.S."/>
            <person name="Aguilar-Pontes M.V."/>
            <person name="Robinson A.J."/>
            <person name="Andreopoulos B."/>
            <person name="LaButti K."/>
            <person name="Kuo A."/>
            <person name="Mondo S."/>
            <person name="Riley R."/>
            <person name="Otillar R."/>
            <person name="Haridas S."/>
            <person name="Lipzen A."/>
            <person name="Grimwood J."/>
            <person name="Schmutz J."/>
            <person name="Clum A."/>
            <person name="Reid I.D."/>
            <person name="Moisan M.C."/>
            <person name="Butler G."/>
            <person name="Nguyen T.T.M."/>
            <person name="Dewar K."/>
            <person name="Conant G."/>
            <person name="Drula E."/>
            <person name="Henrissat B."/>
            <person name="Hansel C."/>
            <person name="Singer S."/>
            <person name="Hutchinson M.I."/>
            <person name="de Vries R.P."/>
            <person name="Natvig D.O."/>
            <person name="Powell A.J."/>
            <person name="Tsang A."/>
            <person name="Grigoriev I.V."/>
        </authorList>
    </citation>
    <scope>NUCLEOTIDE SEQUENCE [LARGE SCALE GENOMIC DNA]</scope>
    <source>
        <strain evidence="4 5">ATCC 24622</strain>
    </source>
</reference>
<evidence type="ECO:0000313" key="4">
    <source>
        <dbReference type="EMBL" id="KAL1855293.1"/>
    </source>
</evidence>
<dbReference type="InterPro" id="IPR036928">
    <property type="entry name" value="AS_sf"/>
</dbReference>
<gene>
    <name evidence="4" type="ORF">VTK73DRAFT_8583</name>
</gene>
<feature type="domain" description="Amidase" evidence="2">
    <location>
        <begin position="220"/>
        <end position="381"/>
    </location>
</feature>
<dbReference type="PANTHER" id="PTHR46310">
    <property type="entry name" value="AMIDASE 1"/>
    <property type="match status" value="1"/>
</dbReference>
<sequence>MRRTLLLVAASGLAGASLVDNGTVVTLDGVPYYAGGVPVGQLGDNCTRRALLAAAALPGLDFFPMTIAETSAAQLEASDLLRIATRYEAEDDVFRLPFLRTLYVRSTGASQTRINVSSLAAQLSHLNIALLMAPGGLSGAEEDATGVATGRIRGTVPKGPYFVSASSGHLYRAHRLYPDDNLAFVQGVVSDGRDGFVSLPAVTENVMAKSIAVPSRLYFATTEDQPLAGLRFGVKDIFHVRGVATSGGNRAYFYLYGAQNATAPAVQRLLDLGAVLVGKMGTVQFANGDRPTADWVDLHAPFNPRGDGYQDPSGSSTGPAAGVASYDWLDLAVGSDTGGSMRGPAGADGLFGNRPSTGAIPLDHVIPLSPVSDTAGLFSRSGVLWARATQAWYPALRSHYTSFPRTLYRAVAPSDWTSGHLTAPVSSLVDTFVEKLERFLNTSATPANYTALWEETRGDRPRDLADMLHSTYGVYITHDQWRLLGEPFFADYAAKHDGRRPFVNPGPLARWQWSRTHATDEIYAQGLRNISLFKSWYETEGYGRPDSASCSEGLYVYPWSIGEPSYRNVYTTAPTGPPLGFGDSSTAVMAGVPEVIVPIGEVPYNSTVTLRTEYLPVTMALRVARGCDYVLASLVAALEESGVLRAVATGPRLYP</sequence>
<dbReference type="Pfam" id="PF26053">
    <property type="entry name" value="DUF8016"/>
    <property type="match status" value="1"/>
</dbReference>
<evidence type="ECO:0000259" key="2">
    <source>
        <dbReference type="Pfam" id="PF01425"/>
    </source>
</evidence>
<dbReference type="SUPFAM" id="SSF75304">
    <property type="entry name" value="Amidase signature (AS) enzymes"/>
    <property type="match status" value="1"/>
</dbReference>
<evidence type="ECO:0000313" key="5">
    <source>
        <dbReference type="Proteomes" id="UP001586593"/>
    </source>
</evidence>
<keyword evidence="1" id="KW-0732">Signal</keyword>
<dbReference type="PANTHER" id="PTHR46310:SF7">
    <property type="entry name" value="AMIDASE 1"/>
    <property type="match status" value="1"/>
</dbReference>